<dbReference type="RefSeq" id="WP_008005006.1">
    <property type="nucleotide sequence ID" value="NZ_AOJG01000017.1"/>
</dbReference>
<dbReference type="AlphaFoldDB" id="M0NUC9"/>
<dbReference type="InterPro" id="IPR031107">
    <property type="entry name" value="Small_HSP"/>
</dbReference>
<accession>M0NUC9</accession>
<comment type="similarity">
    <text evidence="1 2">Belongs to the small heat shock protein (HSP20) family.</text>
</comment>
<dbReference type="InterPro" id="IPR008978">
    <property type="entry name" value="HSP20-like_chaperone"/>
</dbReference>
<dbReference type="SUPFAM" id="SSF49764">
    <property type="entry name" value="HSP20-like chaperones"/>
    <property type="match status" value="1"/>
</dbReference>
<evidence type="ECO:0000256" key="3">
    <source>
        <dbReference type="SAM" id="MobiDB-lite"/>
    </source>
</evidence>
<feature type="compositionally biased region" description="Basic and acidic residues" evidence="3">
    <location>
        <begin position="78"/>
        <end position="91"/>
    </location>
</feature>
<sequence>MTRRDPFTEIEDLLERMGREFEELGGTLDTPGSGAPTLPGARDVDVDVIEDDETITVLADLPGFDADEIEVELRDETLSIAATREETRDAETTVDGDEGPTNAVADADGDDADDTGDDSEAGDDAGVRYHRHERRRRAVSRRVPIPEPVERDGATASYDDGVLTVTLPKRSSSDGAGHSIDVS</sequence>
<evidence type="ECO:0000256" key="1">
    <source>
        <dbReference type="PROSITE-ProRule" id="PRU00285"/>
    </source>
</evidence>
<organism evidence="5 6">
    <name type="scientific">Halorubrum lipolyticum DSM 21995</name>
    <dbReference type="NCBI Taxonomy" id="1227482"/>
    <lineage>
        <taxon>Archaea</taxon>
        <taxon>Methanobacteriati</taxon>
        <taxon>Methanobacteriota</taxon>
        <taxon>Stenosarchaea group</taxon>
        <taxon>Halobacteria</taxon>
        <taxon>Halobacteriales</taxon>
        <taxon>Haloferacaceae</taxon>
        <taxon>Halorubrum</taxon>
    </lineage>
</organism>
<dbReference type="OrthoDB" id="198277at2157"/>
<reference evidence="5 6" key="1">
    <citation type="journal article" date="2014" name="PLoS Genet.">
        <title>Phylogenetically driven sequencing of extremely halophilic archaea reveals strategies for static and dynamic osmo-response.</title>
        <authorList>
            <person name="Becker E.A."/>
            <person name="Seitzer P.M."/>
            <person name="Tritt A."/>
            <person name="Larsen D."/>
            <person name="Krusor M."/>
            <person name="Yao A.I."/>
            <person name="Wu D."/>
            <person name="Madern D."/>
            <person name="Eisen J.A."/>
            <person name="Darling A.E."/>
            <person name="Facciotti M.T."/>
        </authorList>
    </citation>
    <scope>NUCLEOTIDE SEQUENCE [LARGE SCALE GENOMIC DNA]</scope>
    <source>
        <strain evidence="5 6">DSM 21995</strain>
    </source>
</reference>
<dbReference type="PATRIC" id="fig|1227482.3.peg.1373"/>
<dbReference type="PROSITE" id="PS01031">
    <property type="entry name" value="SHSP"/>
    <property type="match status" value="1"/>
</dbReference>
<dbReference type="EMBL" id="AOJG01000017">
    <property type="protein sequence ID" value="EMA61386.1"/>
    <property type="molecule type" value="Genomic_DNA"/>
</dbReference>
<feature type="compositionally biased region" description="Acidic residues" evidence="3">
    <location>
        <begin position="107"/>
        <end position="123"/>
    </location>
</feature>
<dbReference type="Pfam" id="PF00011">
    <property type="entry name" value="HSP20"/>
    <property type="match status" value="2"/>
</dbReference>
<proteinExistence type="inferred from homology"/>
<evidence type="ECO:0000313" key="5">
    <source>
        <dbReference type="EMBL" id="EMA61386.1"/>
    </source>
</evidence>
<protein>
    <submittedName>
        <fullName evidence="5">Heat shock protein Hsp20</fullName>
    </submittedName>
</protein>
<gene>
    <name evidence="5" type="ORF">C469_06801</name>
</gene>
<feature type="region of interest" description="Disordered" evidence="3">
    <location>
        <begin position="78"/>
        <end position="161"/>
    </location>
</feature>
<dbReference type="PANTHER" id="PTHR11527">
    <property type="entry name" value="HEAT-SHOCK PROTEIN 20 FAMILY MEMBER"/>
    <property type="match status" value="1"/>
</dbReference>
<dbReference type="CDD" id="cd06464">
    <property type="entry name" value="ACD_sHsps-like"/>
    <property type="match status" value="1"/>
</dbReference>
<comment type="caution">
    <text evidence="5">The sequence shown here is derived from an EMBL/GenBank/DDBJ whole genome shotgun (WGS) entry which is preliminary data.</text>
</comment>
<dbReference type="InterPro" id="IPR002068">
    <property type="entry name" value="A-crystallin/Hsp20_dom"/>
</dbReference>
<feature type="compositionally biased region" description="Basic residues" evidence="3">
    <location>
        <begin position="128"/>
        <end position="140"/>
    </location>
</feature>
<feature type="domain" description="SHSP" evidence="4">
    <location>
        <begin position="37"/>
        <end position="183"/>
    </location>
</feature>
<keyword evidence="6" id="KW-1185">Reference proteome</keyword>
<dbReference type="STRING" id="1227482.C469_06801"/>
<keyword evidence="5" id="KW-0346">Stress response</keyword>
<evidence type="ECO:0000256" key="2">
    <source>
        <dbReference type="RuleBase" id="RU003616"/>
    </source>
</evidence>
<name>M0NUC9_9EURY</name>
<dbReference type="Gene3D" id="2.60.40.790">
    <property type="match status" value="1"/>
</dbReference>
<dbReference type="Proteomes" id="UP000011650">
    <property type="component" value="Unassembled WGS sequence"/>
</dbReference>
<evidence type="ECO:0000313" key="6">
    <source>
        <dbReference type="Proteomes" id="UP000011650"/>
    </source>
</evidence>
<evidence type="ECO:0000259" key="4">
    <source>
        <dbReference type="PROSITE" id="PS01031"/>
    </source>
</evidence>